<dbReference type="Proteomes" id="UP000076874">
    <property type="component" value="Unassembled WGS sequence"/>
</dbReference>
<feature type="compositionally biased region" description="Low complexity" evidence="1">
    <location>
        <begin position="92"/>
        <end position="105"/>
    </location>
</feature>
<feature type="domain" description="MHD1" evidence="3">
    <location>
        <begin position="749"/>
        <end position="896"/>
    </location>
</feature>
<feature type="region of interest" description="Disordered" evidence="1">
    <location>
        <begin position="359"/>
        <end position="380"/>
    </location>
</feature>
<dbReference type="CDD" id="cd04043">
    <property type="entry name" value="C2_Munc13_fungal"/>
    <property type="match status" value="1"/>
</dbReference>
<dbReference type="InterPro" id="IPR035892">
    <property type="entry name" value="C2_domain_sf"/>
</dbReference>
<evidence type="ECO:0000313" key="5">
    <source>
        <dbReference type="EMBL" id="OAA61188.1"/>
    </source>
</evidence>
<dbReference type="EMBL" id="AZHD01000008">
    <property type="protein sequence ID" value="OAA61188.1"/>
    <property type="molecule type" value="Genomic_DNA"/>
</dbReference>
<dbReference type="PANTHER" id="PTHR47263">
    <property type="entry name" value="ADENYLATE CYCLASE ACTIVATION PROTEIN GIT1"/>
    <property type="match status" value="1"/>
</dbReference>
<dbReference type="InterPro" id="IPR010439">
    <property type="entry name" value="MUN_dom"/>
</dbReference>
<dbReference type="Gene3D" id="1.20.58.1100">
    <property type="match status" value="1"/>
</dbReference>
<dbReference type="InterPro" id="IPR014770">
    <property type="entry name" value="Munc13_1"/>
</dbReference>
<comment type="caution">
    <text evidence="5">The sequence shown here is derived from an EMBL/GenBank/DDBJ whole genome shotgun (WGS) entry which is preliminary data.</text>
</comment>
<dbReference type="PROSITE" id="PS50004">
    <property type="entry name" value="C2"/>
    <property type="match status" value="1"/>
</dbReference>
<dbReference type="InterPro" id="IPR000008">
    <property type="entry name" value="C2_dom"/>
</dbReference>
<dbReference type="Pfam" id="PF06292">
    <property type="entry name" value="MUN"/>
    <property type="match status" value="1"/>
</dbReference>
<evidence type="ECO:0000259" key="2">
    <source>
        <dbReference type="PROSITE" id="PS50004"/>
    </source>
</evidence>
<protein>
    <submittedName>
        <fullName evidence="5">C2 domain containing protein</fullName>
    </submittedName>
</protein>
<feature type="region of interest" description="Disordered" evidence="1">
    <location>
        <begin position="1181"/>
        <end position="1219"/>
    </location>
</feature>
<name>A0A167U2T2_9HYPO</name>
<gene>
    <name evidence="5" type="ORF">SPI_05212</name>
</gene>
<dbReference type="SUPFAM" id="SSF49562">
    <property type="entry name" value="C2 domain (Calcium/lipid-binding domain, CaLB)"/>
    <property type="match status" value="1"/>
</dbReference>
<feature type="domain" description="C2" evidence="2">
    <location>
        <begin position="978"/>
        <end position="1094"/>
    </location>
</feature>
<dbReference type="PROSITE" id="PS51258">
    <property type="entry name" value="MHD1"/>
    <property type="match status" value="1"/>
</dbReference>
<sequence>MSTASNRTFRPNRSSLNTSRPGERRPRAASRAAHLAEVSFDNGYSYALRIAYLHYLLQPKKKKKEFVSPPKPMRSHTASSSVGELMKEFMPSSSSSLSSSSSSSSHGMKLPHSFRPALEKRMEGVLRGTEKLPGYNDAAVKRTFGEAYTAFTAESFQRSIDKDRKLEPLILIFYTSASKAQGRGKTADDDNWKPLVDRHLALFVRLISSLLRDAGSDQGRPELMGRLASLEKKLLTNDQDLASDAGQPGEHKMIEVDVPLTYEVKDMPMVQTVARIFGRPLADVQTDIDRDLTVWTEEAALKDLKMYQHRLTSNMPGALRSQDFDLDTAYDEWKKTEIHQITQMMLDLLTARPELTKTSTAAAATTAHAHASGNPLLDRPLPGRPASALYNGDDQAYADLGRMISAHPDPAAAASVIGGQFGYDGSFALPAATRSTAGSDESAGGSTIRTVEEPPDYTYIPPDPRSYYKFVLKHALAHDRQHPDEAVPVSEAVPLQRPTMDLLIELAVHWRLPQVSRAVLLLEVGAQTYMDLALRADELYEVFEDVKDRASFDHLPHNKKPPHIQQFGHPLRDIDRGTWPAHDYTAYQQLLTRLQDAVLRELLETAAQGYEAKPPSIGPSLLLLTDHIHSDRAFPQRPEVLAQFAEALTTTLHDRAAAAYRDFLDTHIPREHDDWDFSHVVSLGRAVVALCERTRKRYRKSPEILGVSPLHALVSTVFPSFEQDAQAIIERVIEAAKGRGLEVNMQDGFDLYKELVDIRRLHVESLPGQPFAFHIEALLEEFVWRWIRGTQERMEAIVEEAIKLDPFQVRGPEHHAGSGPGAAANGQSGRDRDNGGAVPTDDERHSVSIVDMFQAFNQSLAQINQLQWADAVHHAKFMTALAKAFTAGIGRYCELVEQRFAKEMDRLSEQELADVQKSTQDRWIQYARDALTSREKVEPFQFYPESFVKLNNIEYAMQELDKLEKAMDVDGCAETLRRANGPPKPVDRRNAKYVFTIKIVEAEDIKACDPTGTSDPYVVLCDEYQKRLAKTRIIMRTLNPRWDESVEITVSGPLNLIATIWDYDTFGDHDFVGRTSLKLDPIHFGDYLPREFWLDLDTQGRLLLRVSMEGERDDIQFHFGKAFRHLKRTERDMVRKVTDKLTAHISASLSQETLRGLLAGPGLASSMASFWPMKRAVTNTSLGGGSGSSGGSGSGGPGGGALNGHSNSTTKAKPRGPAVTQAKIEESLRPLFVYFDENFAIMNRTLTHATMNAVMTRLWKEVLLAIESLLVPPLSDKPSAQRALTEAELDVVYKWLELLFDFFLVPDEHGVAQGVPAHLLKTPKYHELVSLNFFYFETTENLIRTSERMAAATAQRAQQQQQQQQLQQQQNSSRHLSAPPGFGPGGIPPSAFASMGTIRRGKSIMMSRNLGTMRRAKEAKWRDAQADPSDDMILRILRMRPEAAQYLKERNRQKERMAANQAAALIVRQSISQGWASGPAFGGATYSRTNLPLR</sequence>
<evidence type="ECO:0000313" key="6">
    <source>
        <dbReference type="Proteomes" id="UP000076874"/>
    </source>
</evidence>
<reference evidence="5 6" key="1">
    <citation type="journal article" date="2016" name="Genome Biol. Evol.">
        <title>Divergent and convergent evolution of fungal pathogenicity.</title>
        <authorList>
            <person name="Shang Y."/>
            <person name="Xiao G."/>
            <person name="Zheng P."/>
            <person name="Cen K."/>
            <person name="Zhan S."/>
            <person name="Wang C."/>
        </authorList>
    </citation>
    <scope>NUCLEOTIDE SEQUENCE [LARGE SCALE GENOMIC DNA]</scope>
    <source>
        <strain evidence="5 6">RCEF 264</strain>
    </source>
</reference>
<feature type="region of interest" description="Disordered" evidence="1">
    <location>
        <begin position="809"/>
        <end position="842"/>
    </location>
</feature>
<feature type="compositionally biased region" description="Polar residues" evidence="1">
    <location>
        <begin position="435"/>
        <end position="449"/>
    </location>
</feature>
<dbReference type="InterPro" id="IPR014772">
    <property type="entry name" value="Munc13_dom-2"/>
</dbReference>
<evidence type="ECO:0000259" key="4">
    <source>
        <dbReference type="PROSITE" id="PS51259"/>
    </source>
</evidence>
<accession>A0A167U2T2</accession>
<feature type="region of interest" description="Disordered" evidence="1">
    <location>
        <begin position="435"/>
        <end position="456"/>
    </location>
</feature>
<dbReference type="Gene3D" id="2.60.40.150">
    <property type="entry name" value="C2 domain"/>
    <property type="match status" value="1"/>
</dbReference>
<feature type="region of interest" description="Disordered" evidence="1">
    <location>
        <begin position="1353"/>
        <end position="1394"/>
    </location>
</feature>
<proteinExistence type="predicted"/>
<evidence type="ECO:0000256" key="1">
    <source>
        <dbReference type="SAM" id="MobiDB-lite"/>
    </source>
</evidence>
<dbReference type="STRING" id="1081102.A0A167U2T2"/>
<feature type="region of interest" description="Disordered" evidence="1">
    <location>
        <begin position="91"/>
        <end position="111"/>
    </location>
</feature>
<feature type="compositionally biased region" description="Low complexity" evidence="1">
    <location>
        <begin position="1353"/>
        <end position="1370"/>
    </location>
</feature>
<evidence type="ECO:0000259" key="3">
    <source>
        <dbReference type="PROSITE" id="PS51258"/>
    </source>
</evidence>
<dbReference type="Gene3D" id="1.10.357.50">
    <property type="match status" value="1"/>
</dbReference>
<feature type="region of interest" description="Disordered" evidence="1">
    <location>
        <begin position="1"/>
        <end position="30"/>
    </location>
</feature>
<dbReference type="PROSITE" id="PS51259">
    <property type="entry name" value="MHD2"/>
    <property type="match status" value="1"/>
</dbReference>
<dbReference type="SMART" id="SM00239">
    <property type="entry name" value="C2"/>
    <property type="match status" value="1"/>
</dbReference>
<keyword evidence="6" id="KW-1185">Reference proteome</keyword>
<feature type="compositionally biased region" description="Polar residues" evidence="1">
    <location>
        <begin position="1"/>
        <end position="20"/>
    </location>
</feature>
<feature type="compositionally biased region" description="Low complexity" evidence="1">
    <location>
        <begin position="359"/>
        <end position="372"/>
    </location>
</feature>
<dbReference type="Pfam" id="PF00168">
    <property type="entry name" value="C2"/>
    <property type="match status" value="1"/>
</dbReference>
<dbReference type="InterPro" id="IPR052811">
    <property type="entry name" value="Glucose_resp_signaling"/>
</dbReference>
<dbReference type="OrthoDB" id="2015333at2759"/>
<organism evidence="5 6">
    <name type="scientific">Niveomyces insectorum RCEF 264</name>
    <dbReference type="NCBI Taxonomy" id="1081102"/>
    <lineage>
        <taxon>Eukaryota</taxon>
        <taxon>Fungi</taxon>
        <taxon>Dikarya</taxon>
        <taxon>Ascomycota</taxon>
        <taxon>Pezizomycotina</taxon>
        <taxon>Sordariomycetes</taxon>
        <taxon>Hypocreomycetidae</taxon>
        <taxon>Hypocreales</taxon>
        <taxon>Cordycipitaceae</taxon>
        <taxon>Niveomyces</taxon>
    </lineage>
</organism>
<feature type="compositionally biased region" description="Gly residues" evidence="1">
    <location>
        <begin position="1182"/>
        <end position="1202"/>
    </location>
</feature>
<dbReference type="PANTHER" id="PTHR47263:SF1">
    <property type="entry name" value="C2 DOMAIN PROTEIN (AFU_ORTHOLOGUE AFUA_7G02350)"/>
    <property type="match status" value="1"/>
</dbReference>
<feature type="domain" description="MHD2" evidence="4">
    <location>
        <begin position="1225"/>
        <end position="1346"/>
    </location>
</feature>